<feature type="region of interest" description="Disordered" evidence="1">
    <location>
        <begin position="337"/>
        <end position="366"/>
    </location>
</feature>
<evidence type="ECO:0000313" key="3">
    <source>
        <dbReference type="Proteomes" id="UP000510888"/>
    </source>
</evidence>
<reference evidence="2 3" key="1">
    <citation type="journal article" date="2020" name="Genes (Basel)">
        <title>Genomic Comparison of Insect Gut Symbionts from Divergent Burkholderia Subclades.</title>
        <authorList>
            <person name="Takeshita K."/>
            <person name="Kikuchi Y."/>
        </authorList>
    </citation>
    <scope>NUCLEOTIDE SEQUENCE [LARGE SCALE GENOMIC DNA]</scope>
    <source>
        <strain evidence="2 3">PGU16</strain>
        <plasmid evidence="2 3">PPGU16_p1</plasmid>
    </source>
</reference>
<sequence length="403" mass="42901">MEDSIVKLPGARGRGVLAMCAALFIGVTLSAMASAQSVAKVSDQQLDSLTAPIALYPDPLLAQVLMATTFPQEVESAAAWSKTNAQMTGDEAVKAVASKPWDPSVQSLVAFPQVLATMASKPDWLKQLGNAFLAQPNDVMDSVQRLRKQAHEAGNLKSGEQQKVVVAQNTIQIQPENPQIVYVPAYNPAYVYGPWLYPAYPPVYLPPPPGYGIATGFATGLAFGAGIAVTNALWGGFDWNNHDVNVNVNRYNNINVNNRISGSASTTTWNRNANFSSVQNKAYRGYDGARNQAMQTFESRTGENLSGSASQRLQDIDKGGFSARDLQSNADYVNRDNALRDAGDGDGARQDLQRGEVSRSSLASNFGDSGGFGGDRFGGADRFGGGIRGGGFGGGGFGGRFRR</sequence>
<evidence type="ECO:0000256" key="1">
    <source>
        <dbReference type="SAM" id="MobiDB-lite"/>
    </source>
</evidence>
<organism evidence="2 3">
    <name type="scientific">Paraburkholderia largidicola</name>
    <dbReference type="NCBI Taxonomy" id="3014751"/>
    <lineage>
        <taxon>Bacteria</taxon>
        <taxon>Pseudomonadati</taxon>
        <taxon>Pseudomonadota</taxon>
        <taxon>Betaproteobacteria</taxon>
        <taxon>Burkholderiales</taxon>
        <taxon>Burkholderiaceae</taxon>
        <taxon>Paraburkholderia</taxon>
    </lineage>
</organism>
<accession>A0A7I8BWZ5</accession>
<evidence type="ECO:0000313" key="2">
    <source>
        <dbReference type="EMBL" id="BCF92781.1"/>
    </source>
</evidence>
<dbReference type="PANTHER" id="PTHR40269:SF1">
    <property type="entry name" value="OUTER MEMBRANE PROTEIN"/>
    <property type="match status" value="1"/>
</dbReference>
<dbReference type="KEGG" id="plad:PPGU16_58480"/>
<proteinExistence type="predicted"/>
<dbReference type="EMBL" id="AP023176">
    <property type="protein sequence ID" value="BCF92781.1"/>
    <property type="molecule type" value="Genomic_DNA"/>
</dbReference>
<name>A0A7I8BWZ5_9BURK</name>
<feature type="compositionally biased region" description="Basic and acidic residues" evidence="1">
    <location>
        <begin position="337"/>
        <end position="357"/>
    </location>
</feature>
<dbReference type="Proteomes" id="UP000510888">
    <property type="component" value="Plasmid PPGU16_p1"/>
</dbReference>
<evidence type="ECO:0008006" key="4">
    <source>
        <dbReference type="Google" id="ProtNLM"/>
    </source>
</evidence>
<keyword evidence="3" id="KW-1185">Reference proteome</keyword>
<protein>
    <recommendedName>
        <fullName evidence="4">DUF3300 domain-containing protein</fullName>
    </recommendedName>
</protein>
<dbReference type="AlphaFoldDB" id="A0A7I8BWZ5"/>
<dbReference type="PANTHER" id="PTHR40269">
    <property type="entry name" value="OUTER MEMBRANE PROTEIN-RELATED"/>
    <property type="match status" value="1"/>
</dbReference>
<dbReference type="Pfam" id="PF11737">
    <property type="entry name" value="DUF3300"/>
    <property type="match status" value="1"/>
</dbReference>
<dbReference type="InterPro" id="IPR021728">
    <property type="entry name" value="DUF3300"/>
</dbReference>
<gene>
    <name evidence="2" type="ORF">PPGU16_58480</name>
</gene>
<keyword evidence="2" id="KW-0614">Plasmid</keyword>
<geneLocation type="plasmid" evidence="2 3">
    <name>PPGU16_p1</name>
</geneLocation>